<evidence type="ECO:0000313" key="5">
    <source>
        <dbReference type="Proteomes" id="UP000663860"/>
    </source>
</evidence>
<evidence type="ECO:0000313" key="3">
    <source>
        <dbReference type="EMBL" id="CAF1486523.1"/>
    </source>
</evidence>
<reference evidence="3" key="1">
    <citation type="submission" date="2021-02" db="EMBL/GenBank/DDBJ databases">
        <authorList>
            <person name="Nowell W R."/>
        </authorList>
    </citation>
    <scope>NUCLEOTIDE SEQUENCE</scope>
</reference>
<keyword evidence="1" id="KW-0472">Membrane</keyword>
<dbReference type="AlphaFoldDB" id="A0A815SAV4"/>
<evidence type="ECO:0000256" key="1">
    <source>
        <dbReference type="SAM" id="Phobius"/>
    </source>
</evidence>
<dbReference type="EMBL" id="CAJNOE010002562">
    <property type="protein sequence ID" value="CAF1486523.1"/>
    <property type="molecule type" value="Genomic_DNA"/>
</dbReference>
<gene>
    <name evidence="3" type="ORF">IZO911_LOCUS44263</name>
    <name evidence="4" type="ORF">KXQ929_LOCUS42160</name>
</gene>
<feature type="signal peptide" evidence="2">
    <location>
        <begin position="1"/>
        <end position="15"/>
    </location>
</feature>
<comment type="caution">
    <text evidence="3">The sequence shown here is derived from an EMBL/GenBank/DDBJ whole genome shotgun (WGS) entry which is preliminary data.</text>
</comment>
<feature type="non-terminal residue" evidence="3">
    <location>
        <position position="1"/>
    </location>
</feature>
<accession>A0A815SAV4</accession>
<dbReference type="Proteomes" id="UP000663860">
    <property type="component" value="Unassembled WGS sequence"/>
</dbReference>
<proteinExistence type="predicted"/>
<dbReference type="Proteomes" id="UP000663868">
    <property type="component" value="Unassembled WGS sequence"/>
</dbReference>
<protein>
    <submittedName>
        <fullName evidence="3">Uncharacterized protein</fullName>
    </submittedName>
</protein>
<name>A0A815SAV4_9BILA</name>
<organism evidence="3 5">
    <name type="scientific">Adineta steineri</name>
    <dbReference type="NCBI Taxonomy" id="433720"/>
    <lineage>
        <taxon>Eukaryota</taxon>
        <taxon>Metazoa</taxon>
        <taxon>Spiralia</taxon>
        <taxon>Gnathifera</taxon>
        <taxon>Rotifera</taxon>
        <taxon>Eurotatoria</taxon>
        <taxon>Bdelloidea</taxon>
        <taxon>Adinetida</taxon>
        <taxon>Adinetidae</taxon>
        <taxon>Adineta</taxon>
    </lineage>
</organism>
<keyword evidence="2" id="KW-0732">Signal</keyword>
<dbReference type="EMBL" id="CAJOBB010010083">
    <property type="protein sequence ID" value="CAF4238979.1"/>
    <property type="molecule type" value="Genomic_DNA"/>
</dbReference>
<evidence type="ECO:0000313" key="4">
    <source>
        <dbReference type="EMBL" id="CAF4238979.1"/>
    </source>
</evidence>
<evidence type="ECO:0000256" key="2">
    <source>
        <dbReference type="SAM" id="SignalP"/>
    </source>
</evidence>
<feature type="chain" id="PRO_5036228804" evidence="2">
    <location>
        <begin position="16"/>
        <end position="42"/>
    </location>
</feature>
<keyword evidence="1" id="KW-0812">Transmembrane</keyword>
<keyword evidence="1" id="KW-1133">Transmembrane helix</keyword>
<feature type="transmembrane region" description="Helical" evidence="1">
    <location>
        <begin position="12"/>
        <end position="39"/>
    </location>
</feature>
<sequence length="42" mass="4142">LPFCASAILFPPAWAACMAGVVGTGCTAALVGCVAVFFLPTP</sequence>